<keyword evidence="2" id="KW-1185">Reference proteome</keyword>
<organism evidence="1 2">
    <name type="scientific">Natrialba aegyptia DSM 13077</name>
    <dbReference type="NCBI Taxonomy" id="1227491"/>
    <lineage>
        <taxon>Archaea</taxon>
        <taxon>Methanobacteriati</taxon>
        <taxon>Methanobacteriota</taxon>
        <taxon>Stenosarchaea group</taxon>
        <taxon>Halobacteria</taxon>
        <taxon>Halobacteriales</taxon>
        <taxon>Natrialbaceae</taxon>
        <taxon>Natrialba</taxon>
    </lineage>
</organism>
<sequence>MSITVAFTKQITACEVHNRIRHGANEQYISTSQLKPLKRRTDSNCLVRFDEDIVAERRELDRRAGASNPICTLAVETCECGTVEDVINRLANVSRIMAGVVGYRADYSRSEITGRAAVDAL</sequence>
<name>M0AQJ2_9EURY</name>
<accession>M0AQJ2</accession>
<dbReference type="AlphaFoldDB" id="M0AQJ2"/>
<evidence type="ECO:0000313" key="2">
    <source>
        <dbReference type="Proteomes" id="UP000011591"/>
    </source>
</evidence>
<dbReference type="EMBL" id="AOIP01000056">
    <property type="protein sequence ID" value="ELY99648.1"/>
    <property type="molecule type" value="Genomic_DNA"/>
</dbReference>
<reference evidence="1 2" key="1">
    <citation type="journal article" date="2014" name="PLoS Genet.">
        <title>Phylogenetically driven sequencing of extremely halophilic archaea reveals strategies for static and dynamic osmo-response.</title>
        <authorList>
            <person name="Becker E.A."/>
            <person name="Seitzer P.M."/>
            <person name="Tritt A."/>
            <person name="Larsen D."/>
            <person name="Krusor M."/>
            <person name="Yao A.I."/>
            <person name="Wu D."/>
            <person name="Madern D."/>
            <person name="Eisen J.A."/>
            <person name="Darling A.E."/>
            <person name="Facciotti M.T."/>
        </authorList>
    </citation>
    <scope>NUCLEOTIDE SEQUENCE [LARGE SCALE GENOMIC DNA]</scope>
    <source>
        <strain evidence="1 2">DSM 13077</strain>
    </source>
</reference>
<proteinExistence type="predicted"/>
<evidence type="ECO:0000313" key="1">
    <source>
        <dbReference type="EMBL" id="ELY99648.1"/>
    </source>
</evidence>
<protein>
    <submittedName>
        <fullName evidence="1">Uncharacterized protein</fullName>
    </submittedName>
</protein>
<gene>
    <name evidence="1" type="ORF">C480_20309</name>
</gene>
<comment type="caution">
    <text evidence="1">The sequence shown here is derived from an EMBL/GenBank/DDBJ whole genome shotgun (WGS) entry which is preliminary data.</text>
</comment>
<dbReference type="Proteomes" id="UP000011591">
    <property type="component" value="Unassembled WGS sequence"/>
</dbReference>